<dbReference type="AlphaFoldDB" id="B4D1T9"/>
<keyword evidence="1" id="KW-0732">Signal</keyword>
<dbReference type="STRING" id="497964.CfE428DRAFT_2877"/>
<reference evidence="2 3" key="1">
    <citation type="journal article" date="2011" name="J. Bacteriol.">
        <title>Genome sequence of Chthoniobacter flavus Ellin428, an aerobic heterotrophic soil bacterium.</title>
        <authorList>
            <person name="Kant R."/>
            <person name="van Passel M.W."/>
            <person name="Palva A."/>
            <person name="Lucas S."/>
            <person name="Lapidus A."/>
            <person name="Glavina Del Rio T."/>
            <person name="Dalin E."/>
            <person name="Tice H."/>
            <person name="Bruce D."/>
            <person name="Goodwin L."/>
            <person name="Pitluck S."/>
            <person name="Larimer F.W."/>
            <person name="Land M.L."/>
            <person name="Hauser L."/>
            <person name="Sangwan P."/>
            <person name="de Vos W.M."/>
            <person name="Janssen P.H."/>
            <person name="Smidt H."/>
        </authorList>
    </citation>
    <scope>NUCLEOTIDE SEQUENCE [LARGE SCALE GENOMIC DNA]</scope>
    <source>
        <strain evidence="2 3">Ellin428</strain>
    </source>
</reference>
<evidence type="ECO:0000313" key="3">
    <source>
        <dbReference type="Proteomes" id="UP000005824"/>
    </source>
</evidence>
<evidence type="ECO:0000256" key="1">
    <source>
        <dbReference type="SAM" id="SignalP"/>
    </source>
</evidence>
<protein>
    <recommendedName>
        <fullName evidence="4">DUF4412 domain-containing protein</fullName>
    </recommendedName>
</protein>
<dbReference type="Pfam" id="PF19777">
    <property type="entry name" value="DUF6263"/>
    <property type="match status" value="1"/>
</dbReference>
<organism evidence="2 3">
    <name type="scientific">Chthoniobacter flavus Ellin428</name>
    <dbReference type="NCBI Taxonomy" id="497964"/>
    <lineage>
        <taxon>Bacteria</taxon>
        <taxon>Pseudomonadati</taxon>
        <taxon>Verrucomicrobiota</taxon>
        <taxon>Spartobacteria</taxon>
        <taxon>Chthoniobacterales</taxon>
        <taxon>Chthoniobacteraceae</taxon>
        <taxon>Chthoniobacter</taxon>
    </lineage>
</organism>
<proteinExistence type="predicted"/>
<dbReference type="eggNOG" id="ENOG5033MH8">
    <property type="taxonomic scope" value="Bacteria"/>
</dbReference>
<accession>B4D1T9</accession>
<evidence type="ECO:0000313" key="2">
    <source>
        <dbReference type="EMBL" id="EDY19701.1"/>
    </source>
</evidence>
<dbReference type="InterPro" id="IPR046230">
    <property type="entry name" value="DUF6263"/>
</dbReference>
<dbReference type="InParanoid" id="B4D1T9"/>
<feature type="chain" id="PRO_5002802339" description="DUF4412 domain-containing protein" evidence="1">
    <location>
        <begin position="24"/>
        <end position="318"/>
    </location>
</feature>
<evidence type="ECO:0008006" key="4">
    <source>
        <dbReference type="Google" id="ProtNLM"/>
    </source>
</evidence>
<sequence precursor="true">MKFSTRFLSIIALALSTALPASAAETVEIKPQWMAGKRYYETMQTDQVSSFEVAGKKMEQSTSMTIELTMTVSPHQDGQPKRMTIRYERMAMGVEINGQKMGFDSANPGASGDPLNLSKTMGATVGQELKVVFNNKDEIADIENYDEFVSHFGAAATPGFDPKKMFNKEALTEMMKQGALRATPGKPVAVGDTWDFSNQIDLPALGKVVVKGNYTLKSIGDHNGVRCAEIEMDGQLSMDIGEAKRDAASPFSELGMKVSNGTLKGPMWFDPQLGMARDSQLVQEVTISMKNPADPTAMMEMPMKQNISMKLTKVEDVK</sequence>
<gene>
    <name evidence="2" type="ORF">CfE428DRAFT_2877</name>
</gene>
<name>B4D1T9_9BACT</name>
<dbReference type="RefSeq" id="WP_006980202.1">
    <property type="nucleotide sequence ID" value="NZ_ABVL01000007.1"/>
</dbReference>
<dbReference type="Proteomes" id="UP000005824">
    <property type="component" value="Unassembled WGS sequence"/>
</dbReference>
<dbReference type="EMBL" id="ABVL01000007">
    <property type="protein sequence ID" value="EDY19701.1"/>
    <property type="molecule type" value="Genomic_DNA"/>
</dbReference>
<comment type="caution">
    <text evidence="2">The sequence shown here is derived from an EMBL/GenBank/DDBJ whole genome shotgun (WGS) entry which is preliminary data.</text>
</comment>
<keyword evidence="3" id="KW-1185">Reference proteome</keyword>
<feature type="signal peptide" evidence="1">
    <location>
        <begin position="1"/>
        <end position="23"/>
    </location>
</feature>